<dbReference type="Gene3D" id="3.30.559.10">
    <property type="entry name" value="Chloramphenicol acetyltransferase-like domain"/>
    <property type="match status" value="1"/>
</dbReference>
<comment type="caution">
    <text evidence="1">The sequence shown here is derived from an EMBL/GenBank/DDBJ whole genome shotgun (WGS) entry which is preliminary data.</text>
</comment>
<keyword evidence="2" id="KW-1185">Reference proteome</keyword>
<dbReference type="InterPro" id="IPR010828">
    <property type="entry name" value="Atf2/Sli1-like"/>
</dbReference>
<dbReference type="GO" id="GO:0008080">
    <property type="term" value="F:N-acetyltransferase activity"/>
    <property type="evidence" value="ECO:0007669"/>
    <property type="project" value="TreeGrafter"/>
</dbReference>
<organism evidence="1 2">
    <name type="scientific">Fusarium torreyae</name>
    <dbReference type="NCBI Taxonomy" id="1237075"/>
    <lineage>
        <taxon>Eukaryota</taxon>
        <taxon>Fungi</taxon>
        <taxon>Dikarya</taxon>
        <taxon>Ascomycota</taxon>
        <taxon>Pezizomycotina</taxon>
        <taxon>Sordariomycetes</taxon>
        <taxon>Hypocreomycetidae</taxon>
        <taxon>Hypocreales</taxon>
        <taxon>Nectriaceae</taxon>
        <taxon>Fusarium</taxon>
    </lineage>
</organism>
<name>A0A9W8VCP9_9HYPO</name>
<evidence type="ECO:0000313" key="2">
    <source>
        <dbReference type="Proteomes" id="UP001152049"/>
    </source>
</evidence>
<gene>
    <name evidence="1" type="primary">ATF1_5</name>
    <name evidence="1" type="ORF">NW762_008659</name>
</gene>
<dbReference type="InterPro" id="IPR052058">
    <property type="entry name" value="Alcohol_O-acetyltransferase"/>
</dbReference>
<dbReference type="PANTHER" id="PTHR28037">
    <property type="entry name" value="ALCOHOL O-ACETYLTRANSFERASE 1-RELATED"/>
    <property type="match status" value="1"/>
</dbReference>
<reference evidence="1" key="1">
    <citation type="submission" date="2022-09" db="EMBL/GenBank/DDBJ databases">
        <title>Fusarium specimens isolated from Avocado Roots.</title>
        <authorList>
            <person name="Stajich J."/>
            <person name="Roper C."/>
            <person name="Heimlech-Rivalta G."/>
        </authorList>
    </citation>
    <scope>NUCLEOTIDE SEQUENCE</scope>
    <source>
        <strain evidence="1">CF00136</strain>
    </source>
</reference>
<proteinExistence type="predicted"/>
<dbReference type="OrthoDB" id="2150604at2759"/>
<dbReference type="EMBL" id="JAOQAZ010000017">
    <property type="protein sequence ID" value="KAJ4257535.1"/>
    <property type="molecule type" value="Genomic_DNA"/>
</dbReference>
<protein>
    <submittedName>
        <fullName evidence="1">Alcohol acetyltransferase</fullName>
    </submittedName>
</protein>
<dbReference type="SUPFAM" id="SSF52777">
    <property type="entry name" value="CoA-dependent acyltransferases"/>
    <property type="match status" value="1"/>
</dbReference>
<dbReference type="AlphaFoldDB" id="A0A9W8VCP9"/>
<sequence length="477" mass="52309">MHPKAEFLRYASPNEMRTIAREDVGFYHAVVIGAVYNFAGEVDVKSPRTYVHALRRCIEEHPFFCVTVGDRNTENAYFERVSSINVEEHLIIVEDPAVETNSLDAIGKSMRSELDHSLVSDGIPPWRIVVLPLSPSQCHVAFAYSHTIGDGIAGVAFHKTFLAGLREAPATTPSDVIAPPAKPLPEAFDTAERLAISWSFLLAPVIANFVPYWMVRLLGLRVSASHVNEGTWTATPMFFDTKTYKNKLKICQIDASQVNKAVQLARVHDARLSGVMHQLIVRALSKAISDDKITNFVGQTAINMRKSIGMSNDVATDAASGAYTVHMRSAATGPLTEQEWTSASEASKEFAETSIKLQDNAIGLLRYVSSIRKWTLGKIGKKRDTSYEFSNVGTFDGNVREDAPEKEQVEVTKLTFAQPGHVGGCAIAFNVSSIKRGDLVYTVTWQSGALGLGNEADEEKAVEEICANIQQGFNDLA</sequence>
<dbReference type="PANTHER" id="PTHR28037:SF1">
    <property type="entry name" value="ALCOHOL O-ACETYLTRANSFERASE 1-RELATED"/>
    <property type="match status" value="1"/>
</dbReference>
<accession>A0A9W8VCP9</accession>
<evidence type="ECO:0000313" key="1">
    <source>
        <dbReference type="EMBL" id="KAJ4257535.1"/>
    </source>
</evidence>
<dbReference type="Proteomes" id="UP001152049">
    <property type="component" value="Unassembled WGS sequence"/>
</dbReference>
<dbReference type="InterPro" id="IPR023213">
    <property type="entry name" value="CAT-like_dom_sf"/>
</dbReference>
<dbReference type="Pfam" id="PF07247">
    <property type="entry name" value="AATase"/>
    <property type="match status" value="1"/>
</dbReference>